<gene>
    <name evidence="12" type="primary">LOC103500874</name>
    <name evidence="10" type="synonym">103500874</name>
</gene>
<dbReference type="SMART" id="SM00380">
    <property type="entry name" value="AP2"/>
    <property type="match status" value="1"/>
</dbReference>
<keyword evidence="3" id="KW-0238">DNA-binding</keyword>
<proteinExistence type="inferred from homology"/>
<evidence type="ECO:0000256" key="6">
    <source>
        <dbReference type="ARBA" id="ARBA00023242"/>
    </source>
</evidence>
<dbReference type="AlphaFoldDB" id="A0A1S3CH57"/>
<evidence type="ECO:0000313" key="11">
    <source>
        <dbReference type="Proteomes" id="UP001652600"/>
    </source>
</evidence>
<dbReference type="InterPro" id="IPR001471">
    <property type="entry name" value="AP2/ERF_dom"/>
</dbReference>
<dbReference type="GO" id="GO:0003677">
    <property type="term" value="F:DNA binding"/>
    <property type="evidence" value="ECO:0007669"/>
    <property type="project" value="UniProtKB-KW"/>
</dbReference>
<dbReference type="EnsemblPlants" id="MELO3C024520.2.1">
    <property type="protein sequence ID" value="MELO3C024520.2.1"/>
    <property type="gene ID" value="MELO3C024520.2"/>
</dbReference>
<evidence type="ECO:0000256" key="3">
    <source>
        <dbReference type="ARBA" id="ARBA00023125"/>
    </source>
</evidence>
<comment type="similarity">
    <text evidence="7">Belongs to the AP2/ERF transcription factor family. ERF subfamily.</text>
</comment>
<dbReference type="SMR" id="A0A1S3CH57"/>
<dbReference type="KEGG" id="cmo:103500874"/>
<keyword evidence="5" id="KW-0804">Transcription</keyword>
<protein>
    <submittedName>
        <fullName evidence="12">Ethylene-responsive transcription factor ERF024</fullName>
    </submittedName>
</protein>
<dbReference type="InParanoid" id="A0A1S3CH57"/>
<comment type="subcellular location">
    <subcellularLocation>
        <location evidence="1">Nucleus</location>
    </subcellularLocation>
</comment>
<keyword evidence="4" id="KW-0010">Activator</keyword>
<evidence type="ECO:0000313" key="10">
    <source>
        <dbReference type="EnsemblPlants" id="MELO3C024520.2.1"/>
    </source>
</evidence>
<dbReference type="eggNOG" id="ENOG502RZWY">
    <property type="taxonomic scope" value="Eukaryota"/>
</dbReference>
<feature type="domain" description="AP2/ERF" evidence="9">
    <location>
        <begin position="17"/>
        <end position="74"/>
    </location>
</feature>
<accession>A0A1S3CH57</accession>
<dbReference type="PROSITE" id="PS51032">
    <property type="entry name" value="AP2_ERF"/>
    <property type="match status" value="1"/>
</dbReference>
<name>A0A1S3CH57_CUCME</name>
<dbReference type="SUPFAM" id="SSF54171">
    <property type="entry name" value="DNA-binding domain"/>
    <property type="match status" value="1"/>
</dbReference>
<dbReference type="FunFam" id="3.30.730.10:FF:000001">
    <property type="entry name" value="Ethylene-responsive transcription factor 2"/>
    <property type="match status" value="1"/>
</dbReference>
<dbReference type="CDD" id="cd00018">
    <property type="entry name" value="AP2"/>
    <property type="match status" value="1"/>
</dbReference>
<evidence type="ECO:0000259" key="9">
    <source>
        <dbReference type="PROSITE" id="PS51032"/>
    </source>
</evidence>
<dbReference type="GO" id="GO:0003700">
    <property type="term" value="F:DNA-binding transcription factor activity"/>
    <property type="evidence" value="ECO:0007669"/>
    <property type="project" value="InterPro"/>
</dbReference>
<feature type="compositionally biased region" description="Low complexity" evidence="8">
    <location>
        <begin position="1"/>
        <end position="14"/>
    </location>
</feature>
<dbReference type="GO" id="GO:0005634">
    <property type="term" value="C:nucleus"/>
    <property type="evidence" value="ECO:0007669"/>
    <property type="project" value="UniProtKB-SubCell"/>
</dbReference>
<feature type="region of interest" description="Disordered" evidence="8">
    <location>
        <begin position="1"/>
        <end position="25"/>
    </location>
</feature>
<reference evidence="12" key="2">
    <citation type="submission" date="2025-04" db="UniProtKB">
        <authorList>
            <consortium name="RefSeq"/>
        </authorList>
    </citation>
    <scope>IDENTIFICATION</scope>
</reference>
<evidence type="ECO:0000256" key="8">
    <source>
        <dbReference type="SAM" id="MobiDB-lite"/>
    </source>
</evidence>
<dbReference type="GeneID" id="103500874"/>
<dbReference type="Gene3D" id="3.30.730.10">
    <property type="entry name" value="AP2/ERF domain"/>
    <property type="match status" value="1"/>
</dbReference>
<dbReference type="PANTHER" id="PTHR31839">
    <property type="entry name" value="DEHYDRATION-RESPONSIVE ELEMENT-BINDING PROTEIN 1D"/>
    <property type="match status" value="1"/>
</dbReference>
<evidence type="ECO:0000256" key="5">
    <source>
        <dbReference type="ARBA" id="ARBA00023163"/>
    </source>
</evidence>
<reference evidence="10" key="1">
    <citation type="submission" date="2023-03" db="UniProtKB">
        <authorList>
            <consortium name="EnsemblPlants"/>
        </authorList>
    </citation>
    <scope>IDENTIFICATION</scope>
</reference>
<dbReference type="InterPro" id="IPR036955">
    <property type="entry name" value="AP2/ERF_dom_sf"/>
</dbReference>
<dbReference type="RefSeq" id="XP_008462542.1">
    <property type="nucleotide sequence ID" value="XM_008464320.2"/>
</dbReference>
<dbReference type="Pfam" id="PF00847">
    <property type="entry name" value="AP2"/>
    <property type="match status" value="1"/>
</dbReference>
<sequence length="190" mass="20635">MFFSKSKTFNSTSNPPRYRGVRRRSSGKWVSEIRVPRKPNRIWLGTFPTPEMAAVAYDVAALALKGPNADLNFPNSASSLPVPASTAACDIQAAATSAAAAIGAAADAMGLDGNHVSWSREKEEDGGGCEEELVEGGFVDEDMIFDMPNILMNMAEGMLLTPPPFNFNMNASNDFEYPPTYSQDTLWEFP</sequence>
<evidence type="ECO:0000256" key="2">
    <source>
        <dbReference type="ARBA" id="ARBA00023015"/>
    </source>
</evidence>
<dbReference type="Gramene" id="MELO3C024520.2.1">
    <property type="protein sequence ID" value="MELO3C024520.2.1"/>
    <property type="gene ID" value="MELO3C024520.2"/>
</dbReference>
<evidence type="ECO:0000313" key="12">
    <source>
        <dbReference type="RefSeq" id="XP_008462542.1"/>
    </source>
</evidence>
<dbReference type="OrthoDB" id="1717133at2759"/>
<keyword evidence="11" id="KW-1185">Reference proteome</keyword>
<dbReference type="InterPro" id="IPR016177">
    <property type="entry name" value="DNA-bd_dom_sf"/>
</dbReference>
<dbReference type="PRINTS" id="PR00367">
    <property type="entry name" value="ETHRSPELEMNT"/>
</dbReference>
<organism evidence="11 12">
    <name type="scientific">Cucumis melo</name>
    <name type="common">Muskmelon</name>
    <dbReference type="NCBI Taxonomy" id="3656"/>
    <lineage>
        <taxon>Eukaryota</taxon>
        <taxon>Viridiplantae</taxon>
        <taxon>Streptophyta</taxon>
        <taxon>Embryophyta</taxon>
        <taxon>Tracheophyta</taxon>
        <taxon>Spermatophyta</taxon>
        <taxon>Magnoliopsida</taxon>
        <taxon>eudicotyledons</taxon>
        <taxon>Gunneridae</taxon>
        <taxon>Pentapetalae</taxon>
        <taxon>rosids</taxon>
        <taxon>fabids</taxon>
        <taxon>Cucurbitales</taxon>
        <taxon>Cucurbitaceae</taxon>
        <taxon>Benincaseae</taxon>
        <taxon>Cucumis</taxon>
    </lineage>
</organism>
<keyword evidence="2" id="KW-0805">Transcription regulation</keyword>
<dbReference type="Proteomes" id="UP001652600">
    <property type="component" value="Chromosome 8"/>
</dbReference>
<evidence type="ECO:0000256" key="7">
    <source>
        <dbReference type="ARBA" id="ARBA00024343"/>
    </source>
</evidence>
<evidence type="ECO:0000256" key="4">
    <source>
        <dbReference type="ARBA" id="ARBA00023159"/>
    </source>
</evidence>
<keyword evidence="6" id="KW-0539">Nucleus</keyword>
<evidence type="ECO:0000256" key="1">
    <source>
        <dbReference type="ARBA" id="ARBA00004123"/>
    </source>
</evidence>
<dbReference type="InterPro" id="IPR045277">
    <property type="entry name" value="DRE1A-I"/>
</dbReference>
<dbReference type="PANTHER" id="PTHR31839:SF85">
    <property type="entry name" value="AP2_ERF DOMAIN-CONTAINING PROTEIN"/>
    <property type="match status" value="1"/>
</dbReference>